<evidence type="ECO:0000259" key="2">
    <source>
        <dbReference type="Pfam" id="PF13976"/>
    </source>
</evidence>
<evidence type="ECO:0000256" key="1">
    <source>
        <dbReference type="SAM" id="MobiDB-lite"/>
    </source>
</evidence>
<accession>A0A5N6PUC9</accession>
<dbReference type="InterPro" id="IPR012337">
    <property type="entry name" value="RNaseH-like_sf"/>
</dbReference>
<feature type="compositionally biased region" description="Polar residues" evidence="1">
    <location>
        <begin position="262"/>
        <end position="275"/>
    </location>
</feature>
<keyword evidence="5" id="KW-1185">Reference proteome</keyword>
<gene>
    <name evidence="4" type="ORF">E3N88_03706</name>
</gene>
<comment type="caution">
    <text evidence="4">The sequence shown here is derived from an EMBL/GenBank/DDBJ whole genome shotgun (WGS) entry which is preliminary data.</text>
</comment>
<dbReference type="PANTHER" id="PTHR47481">
    <property type="match status" value="1"/>
</dbReference>
<feature type="region of interest" description="Disordered" evidence="1">
    <location>
        <begin position="329"/>
        <end position="352"/>
    </location>
</feature>
<proteinExistence type="predicted"/>
<dbReference type="InterPro" id="IPR025724">
    <property type="entry name" value="GAG-pre-integrase_dom"/>
</dbReference>
<dbReference type="InterPro" id="IPR054722">
    <property type="entry name" value="PolX-like_BBD"/>
</dbReference>
<dbReference type="OrthoDB" id="1937754at2759"/>
<protein>
    <submittedName>
        <fullName evidence="4">Uncharacterized protein</fullName>
    </submittedName>
</protein>
<evidence type="ECO:0000313" key="5">
    <source>
        <dbReference type="Proteomes" id="UP000326396"/>
    </source>
</evidence>
<dbReference type="Pfam" id="PF13976">
    <property type="entry name" value="gag_pre-integrs"/>
    <property type="match status" value="1"/>
</dbReference>
<feature type="domain" description="GAG-pre-integrase" evidence="2">
    <location>
        <begin position="470"/>
        <end position="537"/>
    </location>
</feature>
<feature type="domain" description="Retrovirus-related Pol polyprotein from transposon TNT 1-94-like beta-barrel" evidence="3">
    <location>
        <begin position="361"/>
        <end position="438"/>
    </location>
</feature>
<dbReference type="EMBL" id="SZYD01000002">
    <property type="protein sequence ID" value="KAD7116438.1"/>
    <property type="molecule type" value="Genomic_DNA"/>
</dbReference>
<evidence type="ECO:0000313" key="4">
    <source>
        <dbReference type="EMBL" id="KAD7116438.1"/>
    </source>
</evidence>
<dbReference type="Pfam" id="PF22936">
    <property type="entry name" value="Pol_BBD"/>
    <property type="match status" value="1"/>
</dbReference>
<feature type="region of interest" description="Disordered" evidence="1">
    <location>
        <begin position="258"/>
        <end position="307"/>
    </location>
</feature>
<dbReference type="AlphaFoldDB" id="A0A5N6PUC9"/>
<organism evidence="4 5">
    <name type="scientific">Mikania micrantha</name>
    <name type="common">bitter vine</name>
    <dbReference type="NCBI Taxonomy" id="192012"/>
    <lineage>
        <taxon>Eukaryota</taxon>
        <taxon>Viridiplantae</taxon>
        <taxon>Streptophyta</taxon>
        <taxon>Embryophyta</taxon>
        <taxon>Tracheophyta</taxon>
        <taxon>Spermatophyta</taxon>
        <taxon>Magnoliopsida</taxon>
        <taxon>eudicotyledons</taxon>
        <taxon>Gunneridae</taxon>
        <taxon>Pentapetalae</taxon>
        <taxon>asterids</taxon>
        <taxon>campanulids</taxon>
        <taxon>Asterales</taxon>
        <taxon>Asteraceae</taxon>
        <taxon>Asteroideae</taxon>
        <taxon>Heliantheae alliance</taxon>
        <taxon>Eupatorieae</taxon>
        <taxon>Mikania</taxon>
    </lineage>
</organism>
<sequence>MALLAPFSTADKTSHNSHKFGFTLSPTNYGFWKNMIKPFLVTNNLFGYIDESIPCPPKTIPPANDKDEPQPNRNYATWISNDAHVRTILTSTISEASFQHVQGETSRDLWLSLERAYAPPTSSRVYTLKTQLMQIKMKGDETASAYLTRAQSLSDSLANIGHPMAETDLVLVIAGLREEYNGLKSTLLTRQFPTVFSELHGLLADHDYLITKNQPDVNPTQAFAATTINRNTASAPDASTAPSDTLHALQQLTSQLGLQLQPASTSNQPPQALYTNRSFSRGRGNRRGGRGGNQNSSRNSVGNRSQFSWASNQNTVYGTCNRCGIGHLPSQCPNRDPATVKTRQPSANYADYRSQASTSTWLPDTGSSNHVSPDFTGFEHSKPYFGDDNLHVGNGTPLPILHIGSTRLYSPSKTFSLHNILHVPEIKTNLLSVQKFCQDNNVFFEFHATFFLVKDNSTRATLLMGPSNGGLYSFRFPKDQPIKKVAFSTIRASSTIWHQRLGHPHPQLFASMISKYCLPVLNNDTVSHCNACSIGKSSKLHLFPSNYKSTHVLDLVFCDVWGPAPVASFDGHKYFLLCVDHFTRFMWIFPLKYKSDVFSTFTNFIKMAERQFQTTLKSVQTDGGVVNLTVRLEDMSSSRLLTIK</sequence>
<dbReference type="InterPro" id="IPR036397">
    <property type="entry name" value="RNaseH_sf"/>
</dbReference>
<name>A0A5N6PUC9_9ASTR</name>
<dbReference type="Proteomes" id="UP000326396">
    <property type="component" value="Linkage Group LG10"/>
</dbReference>
<dbReference type="SUPFAM" id="SSF53098">
    <property type="entry name" value="Ribonuclease H-like"/>
    <property type="match status" value="1"/>
</dbReference>
<evidence type="ECO:0000259" key="3">
    <source>
        <dbReference type="Pfam" id="PF22936"/>
    </source>
</evidence>
<dbReference type="Gene3D" id="3.30.420.10">
    <property type="entry name" value="Ribonuclease H-like superfamily/Ribonuclease H"/>
    <property type="match status" value="1"/>
</dbReference>
<dbReference type="Pfam" id="PF14223">
    <property type="entry name" value="Retrotran_gag_2"/>
    <property type="match status" value="1"/>
</dbReference>
<dbReference type="GO" id="GO:0003676">
    <property type="term" value="F:nucleic acid binding"/>
    <property type="evidence" value="ECO:0007669"/>
    <property type="project" value="InterPro"/>
</dbReference>
<dbReference type="PANTHER" id="PTHR47481:SF39">
    <property type="entry name" value="TRANSCRIPTION FACTOR INTERACTOR AND REGULATOR CCHC(ZN) FAMILY"/>
    <property type="match status" value="1"/>
</dbReference>
<reference evidence="4 5" key="1">
    <citation type="submission" date="2019-05" db="EMBL/GenBank/DDBJ databases">
        <title>Mikania micrantha, genome provides insights into the molecular mechanism of rapid growth.</title>
        <authorList>
            <person name="Liu B."/>
        </authorList>
    </citation>
    <scope>NUCLEOTIDE SEQUENCE [LARGE SCALE GENOMIC DNA]</scope>
    <source>
        <strain evidence="4">NLD-2019</strain>
        <tissue evidence="4">Leaf</tissue>
    </source>
</reference>
<feature type="compositionally biased region" description="Low complexity" evidence="1">
    <location>
        <begin position="293"/>
        <end position="305"/>
    </location>
</feature>